<dbReference type="EMBL" id="CAWUPB010000851">
    <property type="protein sequence ID" value="CAK7326614.1"/>
    <property type="molecule type" value="Genomic_DNA"/>
</dbReference>
<dbReference type="AlphaFoldDB" id="A0AAV1QZX2"/>
<keyword evidence="2" id="KW-1185">Reference proteome</keyword>
<sequence>MLSYEVREGRYLELKLEFHFHQSIIDASDHDFVHNLSIHAIDDDDFVHNLIIQNLSIHTIDDNLDISLL</sequence>
<dbReference type="Proteomes" id="UP001314170">
    <property type="component" value="Unassembled WGS sequence"/>
</dbReference>
<proteinExistence type="predicted"/>
<accession>A0AAV1QZX2</accession>
<reference evidence="1 2" key="1">
    <citation type="submission" date="2024-01" db="EMBL/GenBank/DDBJ databases">
        <authorList>
            <person name="Waweru B."/>
        </authorList>
    </citation>
    <scope>NUCLEOTIDE SEQUENCE [LARGE SCALE GENOMIC DNA]</scope>
</reference>
<name>A0AAV1QZX2_9ROSI</name>
<protein>
    <submittedName>
        <fullName evidence="1">Uncharacterized protein</fullName>
    </submittedName>
</protein>
<comment type="caution">
    <text evidence="1">The sequence shown here is derived from an EMBL/GenBank/DDBJ whole genome shotgun (WGS) entry which is preliminary data.</text>
</comment>
<organism evidence="1 2">
    <name type="scientific">Dovyalis caffra</name>
    <dbReference type="NCBI Taxonomy" id="77055"/>
    <lineage>
        <taxon>Eukaryota</taxon>
        <taxon>Viridiplantae</taxon>
        <taxon>Streptophyta</taxon>
        <taxon>Embryophyta</taxon>
        <taxon>Tracheophyta</taxon>
        <taxon>Spermatophyta</taxon>
        <taxon>Magnoliopsida</taxon>
        <taxon>eudicotyledons</taxon>
        <taxon>Gunneridae</taxon>
        <taxon>Pentapetalae</taxon>
        <taxon>rosids</taxon>
        <taxon>fabids</taxon>
        <taxon>Malpighiales</taxon>
        <taxon>Salicaceae</taxon>
        <taxon>Flacourtieae</taxon>
        <taxon>Dovyalis</taxon>
    </lineage>
</organism>
<feature type="non-terminal residue" evidence="1">
    <location>
        <position position="69"/>
    </location>
</feature>
<gene>
    <name evidence="1" type="ORF">DCAF_LOCUS4317</name>
</gene>
<evidence type="ECO:0000313" key="2">
    <source>
        <dbReference type="Proteomes" id="UP001314170"/>
    </source>
</evidence>
<evidence type="ECO:0000313" key="1">
    <source>
        <dbReference type="EMBL" id="CAK7326614.1"/>
    </source>
</evidence>